<evidence type="ECO:0000313" key="3">
    <source>
        <dbReference type="EnsemblPlants" id="Pp3c13_23150V3.1"/>
    </source>
</evidence>
<organism evidence="2">
    <name type="scientific">Physcomitrium patens</name>
    <name type="common">Spreading-leaved earth moss</name>
    <name type="synonym">Physcomitrella patens</name>
    <dbReference type="NCBI Taxonomy" id="3218"/>
    <lineage>
        <taxon>Eukaryota</taxon>
        <taxon>Viridiplantae</taxon>
        <taxon>Streptophyta</taxon>
        <taxon>Embryophyta</taxon>
        <taxon>Bryophyta</taxon>
        <taxon>Bryophytina</taxon>
        <taxon>Bryopsida</taxon>
        <taxon>Funariidae</taxon>
        <taxon>Funariales</taxon>
        <taxon>Funariaceae</taxon>
        <taxon>Physcomitrium</taxon>
    </lineage>
</organism>
<reference evidence="3" key="3">
    <citation type="submission" date="2020-12" db="UniProtKB">
        <authorList>
            <consortium name="EnsemblPlants"/>
        </authorList>
    </citation>
    <scope>IDENTIFICATION</scope>
</reference>
<protein>
    <submittedName>
        <fullName evidence="2 3">Uncharacterized protein</fullName>
    </submittedName>
</protein>
<gene>
    <name evidence="3" type="primary">LOC112290158</name>
    <name evidence="2" type="ORF">PHYPA_017746</name>
</gene>
<proteinExistence type="predicted"/>
<dbReference type="KEGG" id="ppp:112290158"/>
<reference evidence="2 4" key="2">
    <citation type="journal article" date="2018" name="Plant J.">
        <title>The Physcomitrella patens chromosome-scale assembly reveals moss genome structure and evolution.</title>
        <authorList>
            <person name="Lang D."/>
            <person name="Ullrich K.K."/>
            <person name="Murat F."/>
            <person name="Fuchs J."/>
            <person name="Jenkins J."/>
            <person name="Haas F.B."/>
            <person name="Piednoel M."/>
            <person name="Gundlach H."/>
            <person name="Van Bel M."/>
            <person name="Meyberg R."/>
            <person name="Vives C."/>
            <person name="Morata J."/>
            <person name="Symeonidi A."/>
            <person name="Hiss M."/>
            <person name="Muchero W."/>
            <person name="Kamisugi Y."/>
            <person name="Saleh O."/>
            <person name="Blanc G."/>
            <person name="Decker E.L."/>
            <person name="van Gessel N."/>
            <person name="Grimwood J."/>
            <person name="Hayes R.D."/>
            <person name="Graham S.W."/>
            <person name="Gunter L.E."/>
            <person name="McDaniel S.F."/>
            <person name="Hoernstein S.N.W."/>
            <person name="Larsson A."/>
            <person name="Li F.W."/>
            <person name="Perroud P.F."/>
            <person name="Phillips J."/>
            <person name="Ranjan P."/>
            <person name="Rokshar D.S."/>
            <person name="Rothfels C.J."/>
            <person name="Schneider L."/>
            <person name="Shu S."/>
            <person name="Stevenson D.W."/>
            <person name="Thummler F."/>
            <person name="Tillich M."/>
            <person name="Villarreal Aguilar J.C."/>
            <person name="Widiez T."/>
            <person name="Wong G.K."/>
            <person name="Wymore A."/>
            <person name="Zhang Y."/>
            <person name="Zimmer A.D."/>
            <person name="Quatrano R.S."/>
            <person name="Mayer K.F.X."/>
            <person name="Goodstein D."/>
            <person name="Casacuberta J.M."/>
            <person name="Vandepoele K."/>
            <person name="Reski R."/>
            <person name="Cuming A.C."/>
            <person name="Tuskan G.A."/>
            <person name="Maumus F."/>
            <person name="Salse J."/>
            <person name="Schmutz J."/>
            <person name="Rensing S.A."/>
        </authorList>
    </citation>
    <scope>NUCLEOTIDE SEQUENCE [LARGE SCALE GENOMIC DNA]</scope>
    <source>
        <strain evidence="3 4">cv. Gransden 2004</strain>
    </source>
</reference>
<dbReference type="EnsemblPlants" id="Pp3c13_23150V3.2">
    <property type="protein sequence ID" value="Pp3c13_23150V3.2"/>
    <property type="gene ID" value="Pp3c13_23150"/>
</dbReference>
<feature type="compositionally biased region" description="Low complexity" evidence="1">
    <location>
        <begin position="318"/>
        <end position="330"/>
    </location>
</feature>
<dbReference type="GeneID" id="112290158"/>
<evidence type="ECO:0000313" key="2">
    <source>
        <dbReference type="EMBL" id="PNR42914.1"/>
    </source>
</evidence>
<feature type="region of interest" description="Disordered" evidence="1">
    <location>
        <begin position="299"/>
        <end position="330"/>
    </location>
</feature>
<dbReference type="Gramene" id="Pp3c13_23150V3.3">
    <property type="protein sequence ID" value="Pp3c13_23150V3.3"/>
    <property type="gene ID" value="Pp3c13_23150"/>
</dbReference>
<name>A0A2K1JMZ4_PHYPA</name>
<dbReference type="Gramene" id="Pp3c13_23150V3.4">
    <property type="protein sequence ID" value="Pp3c13_23150V3.4"/>
    <property type="gene ID" value="Pp3c13_23150"/>
</dbReference>
<sequence>MMGKKGVDLHPPDDFVLRPGLARRRLMVRRPENPFVAPHWKTDGRKHSDAYVKSPTIQDHLTNTPMTKSPKPLRLFDLNKLPTAPTWITGSTDSKPHALSDESTAMTTRSRNFMENTDLFFISPRQEVRLTEDKDDERGARLSVDLGPLRTSRASKDLRLDGNCWLETRDDGHKVDIRSPDFPEKPCHADYGFAIPTWKRLKKLTECKGGHTHVQMSTDNKAVDKQPYVTKTLPPSLQCEAKEHWKDVSGAICALLMLSGAKGKRDLSNFLSDKFCEPEVRQDSPKSIPKSYSETKLYEEDARQCSAPSPAGTELTGDSDASDGSWGSASVLVRPSNKHRYRSMAELMAET</sequence>
<evidence type="ECO:0000313" key="4">
    <source>
        <dbReference type="Proteomes" id="UP000006727"/>
    </source>
</evidence>
<dbReference type="PaxDb" id="3218-PP1S37_196V6.1"/>
<dbReference type="EnsemblPlants" id="Pp3c13_23150V3.4">
    <property type="protein sequence ID" value="Pp3c13_23150V3.4"/>
    <property type="gene ID" value="Pp3c13_23150"/>
</dbReference>
<dbReference type="EnsemblPlants" id="Pp3c13_23150V3.1">
    <property type="protein sequence ID" value="Pp3c13_23150V3.1"/>
    <property type="gene ID" value="Pp3c13_23150"/>
</dbReference>
<dbReference type="Gramene" id="Pp3c13_23150V3.2">
    <property type="protein sequence ID" value="Pp3c13_23150V3.2"/>
    <property type="gene ID" value="Pp3c13_23150"/>
</dbReference>
<dbReference type="RefSeq" id="XP_073394108.1">
    <property type="nucleotide sequence ID" value="XM_073538007.1"/>
</dbReference>
<dbReference type="RefSeq" id="XP_024391924.1">
    <property type="nucleotide sequence ID" value="XM_024536156.2"/>
</dbReference>
<evidence type="ECO:0000256" key="1">
    <source>
        <dbReference type="SAM" id="MobiDB-lite"/>
    </source>
</evidence>
<accession>A0A2K1JMZ4</accession>
<dbReference type="EnsemblPlants" id="Pp3c13_23150V3.3">
    <property type="protein sequence ID" value="Pp3c13_23150V3.3"/>
    <property type="gene ID" value="Pp3c13_23150"/>
</dbReference>
<keyword evidence="4" id="KW-1185">Reference proteome</keyword>
<dbReference type="EMBL" id="ABEU02000013">
    <property type="protein sequence ID" value="PNR42914.1"/>
    <property type="molecule type" value="Genomic_DNA"/>
</dbReference>
<dbReference type="Gramene" id="Pp3c13_23150V3.1">
    <property type="protein sequence ID" value="Pp3c13_23150V3.1"/>
    <property type="gene ID" value="Pp3c13_23150"/>
</dbReference>
<dbReference type="AlphaFoldDB" id="A0A2K1JMZ4"/>
<dbReference type="Proteomes" id="UP000006727">
    <property type="component" value="Chromosome 13"/>
</dbReference>
<reference evidence="2 4" key="1">
    <citation type="journal article" date="2008" name="Science">
        <title>The Physcomitrella genome reveals evolutionary insights into the conquest of land by plants.</title>
        <authorList>
            <person name="Rensing S."/>
            <person name="Lang D."/>
            <person name="Zimmer A."/>
            <person name="Terry A."/>
            <person name="Salamov A."/>
            <person name="Shapiro H."/>
            <person name="Nishiyama T."/>
            <person name="Perroud P.-F."/>
            <person name="Lindquist E."/>
            <person name="Kamisugi Y."/>
            <person name="Tanahashi T."/>
            <person name="Sakakibara K."/>
            <person name="Fujita T."/>
            <person name="Oishi K."/>
            <person name="Shin-I T."/>
            <person name="Kuroki Y."/>
            <person name="Toyoda A."/>
            <person name="Suzuki Y."/>
            <person name="Hashimoto A."/>
            <person name="Yamaguchi K."/>
            <person name="Sugano A."/>
            <person name="Kohara Y."/>
            <person name="Fujiyama A."/>
            <person name="Anterola A."/>
            <person name="Aoki S."/>
            <person name="Ashton N."/>
            <person name="Barbazuk W.B."/>
            <person name="Barker E."/>
            <person name="Bennetzen J."/>
            <person name="Bezanilla M."/>
            <person name="Blankenship R."/>
            <person name="Cho S.H."/>
            <person name="Dutcher S."/>
            <person name="Estelle M."/>
            <person name="Fawcett J.A."/>
            <person name="Gundlach H."/>
            <person name="Hanada K."/>
            <person name="Heyl A."/>
            <person name="Hicks K.A."/>
            <person name="Hugh J."/>
            <person name="Lohr M."/>
            <person name="Mayer K."/>
            <person name="Melkozernov A."/>
            <person name="Murata T."/>
            <person name="Nelson D."/>
            <person name="Pils B."/>
            <person name="Prigge M."/>
            <person name="Reiss B."/>
            <person name="Renner T."/>
            <person name="Rombauts S."/>
            <person name="Rushton P."/>
            <person name="Sanderfoot A."/>
            <person name="Schween G."/>
            <person name="Shiu S.-H."/>
            <person name="Stueber K."/>
            <person name="Theodoulou F.L."/>
            <person name="Tu H."/>
            <person name="Van de Peer Y."/>
            <person name="Verrier P.J."/>
            <person name="Waters E."/>
            <person name="Wood A."/>
            <person name="Yang L."/>
            <person name="Cove D."/>
            <person name="Cuming A."/>
            <person name="Hasebe M."/>
            <person name="Lucas S."/>
            <person name="Mishler D.B."/>
            <person name="Reski R."/>
            <person name="Grigoriev I."/>
            <person name="Quatrano R.S."/>
            <person name="Boore J.L."/>
        </authorList>
    </citation>
    <scope>NUCLEOTIDE SEQUENCE [LARGE SCALE GENOMIC DNA]</scope>
    <source>
        <strain evidence="3 4">cv. Gransden 2004</strain>
    </source>
</reference>